<keyword evidence="4 7" id="KW-0472">Membrane</keyword>
<dbReference type="SMART" id="SM00271">
    <property type="entry name" value="DnaJ"/>
    <property type="match status" value="1"/>
</dbReference>
<dbReference type="Gene3D" id="1.10.287.110">
    <property type="entry name" value="DnaJ domain"/>
    <property type="match status" value="1"/>
</dbReference>
<dbReference type="GeneID" id="123091388"/>
<dbReference type="RefSeq" id="XP_044368822.1">
    <property type="nucleotide sequence ID" value="XM_044512887.1"/>
</dbReference>
<dbReference type="PaxDb" id="4565-Traes_4BS_D151F55A4.1"/>
<evidence type="ECO:0000256" key="2">
    <source>
        <dbReference type="ARBA" id="ARBA00022692"/>
    </source>
</evidence>
<feature type="compositionally biased region" description="Basic and acidic residues" evidence="6">
    <location>
        <begin position="97"/>
        <end position="107"/>
    </location>
</feature>
<dbReference type="Gramene" id="TraesLDM4B03G02265740.1">
    <property type="protein sequence ID" value="TraesLDM4B03G02265740.1"/>
    <property type="gene ID" value="TraesLDM4B03G02265740"/>
</dbReference>
<keyword evidence="2 7" id="KW-0812">Transmembrane</keyword>
<dbReference type="Gramene" id="TraesCS4B03G0243600.2">
    <property type="protein sequence ID" value="TraesCS4B03G0243600.2.CDS"/>
    <property type="gene ID" value="TraesCS4B03G0243600"/>
</dbReference>
<evidence type="ECO:0000256" key="1">
    <source>
        <dbReference type="ARBA" id="ARBA00004167"/>
    </source>
</evidence>
<evidence type="ECO:0000313" key="10">
    <source>
        <dbReference type="Proteomes" id="UP000019116"/>
    </source>
</evidence>
<dbReference type="OrthoDB" id="445556at2759"/>
<accession>A0A3B6IM03</accession>
<dbReference type="GO" id="GO:0016020">
    <property type="term" value="C:membrane"/>
    <property type="evidence" value="ECO:0007669"/>
    <property type="project" value="UniProtKB-SubCell"/>
</dbReference>
<comment type="subcellular location">
    <subcellularLocation>
        <location evidence="1">Membrane</location>
        <topology evidence="1">Single-pass membrane protein</topology>
    </subcellularLocation>
</comment>
<dbReference type="KEGG" id="taes:123091388"/>
<dbReference type="Gramene" id="TraesNORUn03G04745410.1">
    <property type="protein sequence ID" value="TraesNORUn03G04745410.1"/>
    <property type="gene ID" value="TraesNORUn03G04745410"/>
</dbReference>
<feature type="domain" description="J" evidence="8">
    <location>
        <begin position="143"/>
        <end position="209"/>
    </location>
</feature>
<proteinExistence type="predicted"/>
<dbReference type="CDD" id="cd06257">
    <property type="entry name" value="DnaJ"/>
    <property type="match status" value="1"/>
</dbReference>
<name>A0A3B6IM03_WHEAT</name>
<dbReference type="PANTHER" id="PTHR45283">
    <property type="entry name" value="NAD(P)H-QUINONE OXIDOREDUCTASE SUBUNIT T, CHLOROPLASTIC"/>
    <property type="match status" value="1"/>
</dbReference>
<evidence type="ECO:0000256" key="7">
    <source>
        <dbReference type="SAM" id="Phobius"/>
    </source>
</evidence>
<dbReference type="InterPro" id="IPR001623">
    <property type="entry name" value="DnaJ_domain"/>
</dbReference>
<dbReference type="PRINTS" id="PR00625">
    <property type="entry name" value="JDOMAIN"/>
</dbReference>
<evidence type="ECO:0000259" key="8">
    <source>
        <dbReference type="PROSITE" id="PS50076"/>
    </source>
</evidence>
<reference evidence="9" key="1">
    <citation type="submission" date="2018-08" db="EMBL/GenBank/DDBJ databases">
        <authorList>
            <person name="Rossello M."/>
        </authorList>
    </citation>
    <scope>NUCLEOTIDE SEQUENCE [LARGE SCALE GENOMIC DNA]</scope>
    <source>
        <strain evidence="9">cv. Chinese Spring</strain>
    </source>
</reference>
<dbReference type="PANTHER" id="PTHR45283:SF1">
    <property type="entry name" value="NAD(P)H-QUINONE OXIDOREDUCTASE SUBUNIT T, CHLOROPLASTIC"/>
    <property type="match status" value="1"/>
</dbReference>
<organism evidence="9">
    <name type="scientific">Triticum aestivum</name>
    <name type="common">Wheat</name>
    <dbReference type="NCBI Taxonomy" id="4565"/>
    <lineage>
        <taxon>Eukaryota</taxon>
        <taxon>Viridiplantae</taxon>
        <taxon>Streptophyta</taxon>
        <taxon>Embryophyta</taxon>
        <taxon>Tracheophyta</taxon>
        <taxon>Spermatophyta</taxon>
        <taxon>Magnoliopsida</taxon>
        <taxon>Liliopsida</taxon>
        <taxon>Poales</taxon>
        <taxon>Poaceae</taxon>
        <taxon>BOP clade</taxon>
        <taxon>Pooideae</taxon>
        <taxon>Triticodae</taxon>
        <taxon>Triticeae</taxon>
        <taxon>Triticinae</taxon>
        <taxon>Triticum</taxon>
    </lineage>
</organism>
<dbReference type="PROSITE" id="PS50076">
    <property type="entry name" value="DNAJ_2"/>
    <property type="match status" value="1"/>
</dbReference>
<evidence type="ECO:0000256" key="5">
    <source>
        <dbReference type="ARBA" id="ARBA00023186"/>
    </source>
</evidence>
<evidence type="ECO:0000256" key="4">
    <source>
        <dbReference type="ARBA" id="ARBA00023136"/>
    </source>
</evidence>
<keyword evidence="3 7" id="KW-1133">Transmembrane helix</keyword>
<feature type="region of interest" description="Disordered" evidence="6">
    <location>
        <begin position="70"/>
        <end position="129"/>
    </location>
</feature>
<dbReference type="Gramene" id="TraesARI4B03G02301740.1">
    <property type="protein sequence ID" value="TraesARI4B03G02301740.1"/>
    <property type="gene ID" value="TraesARI4B03G02301740"/>
</dbReference>
<feature type="compositionally biased region" description="Low complexity" evidence="6">
    <location>
        <begin position="70"/>
        <end position="93"/>
    </location>
</feature>
<dbReference type="AlphaFoldDB" id="A0A3B6IM03"/>
<reference evidence="9" key="2">
    <citation type="submission" date="2018-10" db="UniProtKB">
        <authorList>
            <consortium name="EnsemblPlants"/>
        </authorList>
    </citation>
    <scope>IDENTIFICATION</scope>
</reference>
<sequence>MWCPHPLPTATCMNTTAPQNSSVTSTCAHSSEVLHGCRLMAASTASSSPLTAFLHRHDARSRRRARFVVAASTADAEPSPEATAASSSSTAGPGKKKTVDTRIHWSDPDEGWVGGKANKEGDGRKDEPMGRRFADLINNPSESHYQFLGISPGADIEEIKAAYRRLSKEYHPDTTRLPLKSASEKFIRLREVYKVLSKEESRRFYDWTLAQEAESRRLQQLRSRLEDPYELDLQNYEPVPDTVDRLGGKNMELSDQAMTALTFDIGIIIFSICCIIYALFFKEQY</sequence>
<protein>
    <recommendedName>
        <fullName evidence="8">J domain-containing protein</fullName>
    </recommendedName>
</protein>
<keyword evidence="5" id="KW-0143">Chaperone</keyword>
<dbReference type="EnsemblPlants" id="TraesCS4B02G107300.2">
    <property type="protein sequence ID" value="TraesCS4B02G107300.2"/>
    <property type="gene ID" value="TraesCS4B02G107300"/>
</dbReference>
<dbReference type="Proteomes" id="UP000019116">
    <property type="component" value="Chromosome 4B"/>
</dbReference>
<evidence type="ECO:0000256" key="3">
    <source>
        <dbReference type="ARBA" id="ARBA00022989"/>
    </source>
</evidence>
<dbReference type="Gramene" id="TraesRN4B0100256100.2">
    <property type="protein sequence ID" value="TraesRN4B0100256100.2"/>
    <property type="gene ID" value="TraesRN4B0100256100"/>
</dbReference>
<dbReference type="InterPro" id="IPR036869">
    <property type="entry name" value="J_dom_sf"/>
</dbReference>
<gene>
    <name evidence="9" type="primary">LOC123091388</name>
</gene>
<dbReference type="Pfam" id="PF00226">
    <property type="entry name" value="DnaJ"/>
    <property type="match status" value="1"/>
</dbReference>
<dbReference type="Gramene" id="TraesLAC4B03G02219100.1">
    <property type="protein sequence ID" value="TraesLAC4B03G02219100.1"/>
    <property type="gene ID" value="TraesLAC4B03G02219100"/>
</dbReference>
<dbReference type="InterPro" id="IPR044618">
    <property type="entry name" value="NdhT-like"/>
</dbReference>
<dbReference type="Gramene" id="TraesCS4B02G107300.2">
    <property type="protein sequence ID" value="TraesCS4B02G107300.2"/>
    <property type="gene ID" value="TraesCS4B02G107300"/>
</dbReference>
<feature type="compositionally biased region" description="Basic and acidic residues" evidence="6">
    <location>
        <begin position="117"/>
        <end position="129"/>
    </location>
</feature>
<feature type="transmembrane region" description="Helical" evidence="7">
    <location>
        <begin position="260"/>
        <end position="280"/>
    </location>
</feature>
<keyword evidence="10" id="KW-1185">Reference proteome</keyword>
<dbReference type="GO" id="GO:0005783">
    <property type="term" value="C:endoplasmic reticulum"/>
    <property type="evidence" value="ECO:0007669"/>
    <property type="project" value="UniProtKB-ARBA"/>
</dbReference>
<dbReference type="SMR" id="A0A3B6IM03"/>
<dbReference type="Gramene" id="TraesSTA4B03G02260170.1">
    <property type="protein sequence ID" value="TraesSTA4B03G02260170.1"/>
    <property type="gene ID" value="TraesSTA4B03G02260170"/>
</dbReference>
<evidence type="ECO:0000256" key="6">
    <source>
        <dbReference type="SAM" id="MobiDB-lite"/>
    </source>
</evidence>
<evidence type="ECO:0000313" key="9">
    <source>
        <dbReference type="EnsemblPlants" id="TraesCS4B02G107300.2"/>
    </source>
</evidence>
<dbReference type="STRING" id="4565.A0A3B6IM03"/>
<dbReference type="SUPFAM" id="SSF46565">
    <property type="entry name" value="Chaperone J-domain"/>
    <property type="match status" value="1"/>
</dbReference>
<dbReference type="FunFam" id="1.10.287.110:FF:000087">
    <property type="entry name" value="DnaJ homolog subfamily C member 4"/>
    <property type="match status" value="1"/>
</dbReference>